<keyword evidence="1" id="KW-0812">Transmembrane</keyword>
<comment type="caution">
    <text evidence="2">The sequence shown here is derived from an EMBL/GenBank/DDBJ whole genome shotgun (WGS) entry which is preliminary data.</text>
</comment>
<evidence type="ECO:0000313" key="2">
    <source>
        <dbReference type="EMBL" id="GFR38668.1"/>
    </source>
</evidence>
<dbReference type="EMBL" id="BMAQ01000021">
    <property type="protein sequence ID" value="GFR38668.1"/>
    <property type="molecule type" value="Genomic_DNA"/>
</dbReference>
<reference evidence="2" key="2">
    <citation type="journal article" date="2021" name="Data Brief">
        <title>Draft genome sequence data of the facultative, thermophilic, xylanolytic bacterium Paenibacillus sp. strain DA-C8.</title>
        <authorList>
            <person name="Chhe C."/>
            <person name="Uke A."/>
            <person name="Baramee S."/>
            <person name="Ungkulpasvich U."/>
            <person name="Tachaapaikoon C."/>
            <person name="Pason P."/>
            <person name="Waeonukul R."/>
            <person name="Ratanakhanokchai K."/>
            <person name="Kosugi A."/>
        </authorList>
    </citation>
    <scope>NUCLEOTIDE SEQUENCE</scope>
    <source>
        <strain evidence="2">DA-C8</strain>
    </source>
</reference>
<keyword evidence="1" id="KW-1133">Transmembrane helix</keyword>
<protein>
    <submittedName>
        <fullName evidence="2">Uncharacterized protein</fullName>
    </submittedName>
</protein>
<evidence type="ECO:0000313" key="3">
    <source>
        <dbReference type="Proteomes" id="UP000654993"/>
    </source>
</evidence>
<dbReference type="RefSeq" id="WP_242457519.1">
    <property type="nucleotide sequence ID" value="NZ_BMAQ01000021.1"/>
</dbReference>
<keyword evidence="1" id="KW-0472">Membrane</keyword>
<dbReference type="AlphaFoldDB" id="A0A916QFV9"/>
<proteinExistence type="predicted"/>
<gene>
    <name evidence="2" type="ORF">PRECH8_19640</name>
</gene>
<name>A0A916QFV9_9BACL</name>
<reference evidence="2" key="1">
    <citation type="submission" date="2020-08" db="EMBL/GenBank/DDBJ databases">
        <authorList>
            <person name="Uke A."/>
            <person name="Chhe C."/>
            <person name="Baramee S."/>
            <person name="Kosugi A."/>
        </authorList>
    </citation>
    <scope>NUCLEOTIDE SEQUENCE</scope>
    <source>
        <strain evidence="2">DA-C8</strain>
    </source>
</reference>
<sequence length="93" mass="10795">MARKMKAGLYTLLCAGMLIYAVPRLSIGNGWTQETLFGVIWICMVLLIIAAQLHDLLGVDEKTDEEIRKLKRYKYWRLQQRIIQQAERDRGNG</sequence>
<dbReference type="Proteomes" id="UP000654993">
    <property type="component" value="Unassembled WGS sequence"/>
</dbReference>
<keyword evidence="3" id="KW-1185">Reference proteome</keyword>
<feature type="transmembrane region" description="Helical" evidence="1">
    <location>
        <begin position="37"/>
        <end position="59"/>
    </location>
</feature>
<accession>A0A916QFV9</accession>
<evidence type="ECO:0000256" key="1">
    <source>
        <dbReference type="SAM" id="Phobius"/>
    </source>
</evidence>
<organism evidence="2 3">
    <name type="scientific">Insulibacter thermoxylanivorax</name>
    <dbReference type="NCBI Taxonomy" id="2749268"/>
    <lineage>
        <taxon>Bacteria</taxon>
        <taxon>Bacillati</taxon>
        <taxon>Bacillota</taxon>
        <taxon>Bacilli</taxon>
        <taxon>Bacillales</taxon>
        <taxon>Paenibacillaceae</taxon>
        <taxon>Insulibacter</taxon>
    </lineage>
</organism>